<dbReference type="EMBL" id="FOOT01000004">
    <property type="protein sequence ID" value="SFG90288.1"/>
    <property type="molecule type" value="Genomic_DNA"/>
</dbReference>
<dbReference type="AlphaFoldDB" id="A0A1I2VLX5"/>
<dbReference type="STRING" id="1436961.SAMN05421739_104256"/>
<dbReference type="Proteomes" id="UP000198724">
    <property type="component" value="Unassembled WGS sequence"/>
</dbReference>
<evidence type="ECO:0000313" key="1">
    <source>
        <dbReference type="EMBL" id="SFG90288.1"/>
    </source>
</evidence>
<accession>A0A1I2VLX5</accession>
<organism evidence="1 2">
    <name type="scientific">Pontibacter chinhatensis</name>
    <dbReference type="NCBI Taxonomy" id="1436961"/>
    <lineage>
        <taxon>Bacteria</taxon>
        <taxon>Pseudomonadati</taxon>
        <taxon>Bacteroidota</taxon>
        <taxon>Cytophagia</taxon>
        <taxon>Cytophagales</taxon>
        <taxon>Hymenobacteraceae</taxon>
        <taxon>Pontibacter</taxon>
    </lineage>
</organism>
<gene>
    <name evidence="1" type="ORF">SAMN05421739_104256</name>
</gene>
<keyword evidence="2" id="KW-1185">Reference proteome</keyword>
<evidence type="ECO:0000313" key="2">
    <source>
        <dbReference type="Proteomes" id="UP000198724"/>
    </source>
</evidence>
<name>A0A1I2VLX5_9BACT</name>
<protein>
    <submittedName>
        <fullName evidence="1">Putative adhesin</fullName>
    </submittedName>
</protein>
<sequence length="385" mass="42119">MLVLLLAPMLATGQAKDQAPCSDVTVNLSGLQVLEDLDLESFAELTQLAALESIPDLSNLADLADLAELAELKNIVIVDQTGNHATEEAMAFDAEKRKTIDKTFKVSSADGLKIDNQWGKVHVNTWDKKEMRVKVDVIARAATDDRAQAILNSVNIQESREGNAYVFRTQKEPMNISGKHSKSLEINYTIYMPAENAISIKNQFGDVYLASMKGKAEIDVKYGALKCDRLTNQGNTIKLAYGSGDCNYIKGGNISVAYGNMKVGEASGLQGSSKFSDFSIGNLQEAIDMKVQYGSFNVDNISNNVRKVSLNSGFSPLSLRFADDSAFNFDVNVQFGNFNVDKSLITITSLEKDYTSAEYKGKYGNTAPKAEVSIISKYGDVRFIK</sequence>
<proteinExistence type="predicted"/>
<reference evidence="2" key="1">
    <citation type="submission" date="2016-10" db="EMBL/GenBank/DDBJ databases">
        <authorList>
            <person name="Varghese N."/>
            <person name="Submissions S."/>
        </authorList>
    </citation>
    <scope>NUCLEOTIDE SEQUENCE [LARGE SCALE GENOMIC DNA]</scope>
    <source>
        <strain evidence="2">LP51</strain>
    </source>
</reference>